<accession>A0AAP9IJ11</accession>
<organism evidence="1 2">
    <name type="scientific">Pectobacterium parvum</name>
    <dbReference type="NCBI Taxonomy" id="2778550"/>
    <lineage>
        <taxon>Bacteria</taxon>
        <taxon>Pseudomonadati</taxon>
        <taxon>Pseudomonadota</taxon>
        <taxon>Gammaproteobacteria</taxon>
        <taxon>Enterobacterales</taxon>
        <taxon>Pectobacteriaceae</taxon>
        <taxon>Pectobacterium</taxon>
    </lineage>
</organism>
<dbReference type="EMBL" id="CP046377">
    <property type="protein sequence ID" value="QHQ26002.1"/>
    <property type="molecule type" value="Genomic_DNA"/>
</dbReference>
<dbReference type="Proteomes" id="UP000464054">
    <property type="component" value="Chromosome"/>
</dbReference>
<reference evidence="2" key="1">
    <citation type="submission" date="2019-11" db="EMBL/GenBank/DDBJ databases">
        <authorList>
            <person name="Jee S."/>
        </authorList>
    </citation>
    <scope>NUCLEOTIDE SEQUENCE [LARGE SCALE GENOMIC DNA]</scope>
    <source>
        <strain evidence="2">PZ1</strain>
    </source>
</reference>
<sequence length="135" mass="15331">MSKNLDVSEGHAFNLVKELRSLDLLQASSDGWIIPTNVKDIYTQGGLSTFVRKKLLDNDLVSKIITNALNGLPINENELPKFFIEQYLFIEASEKTWRLYSTTLKSWLATLNIIDISQDGKMILPDVDIKDVMKN</sequence>
<protein>
    <submittedName>
        <fullName evidence="1">Uncharacterized protein</fullName>
    </submittedName>
</protein>
<evidence type="ECO:0000313" key="1">
    <source>
        <dbReference type="EMBL" id="QHQ26002.1"/>
    </source>
</evidence>
<name>A0AAP9IJ11_9GAMM</name>
<proteinExistence type="predicted"/>
<dbReference type="RefSeq" id="WP_161547063.1">
    <property type="nucleotide sequence ID" value="NZ_CP046377.1"/>
</dbReference>
<evidence type="ECO:0000313" key="2">
    <source>
        <dbReference type="Proteomes" id="UP000464054"/>
    </source>
</evidence>
<dbReference type="AlphaFoldDB" id="A0AAP9IJ11"/>
<gene>
    <name evidence="1" type="ORF">GMX10_19700</name>
</gene>